<evidence type="ECO:0000313" key="2">
    <source>
        <dbReference type="EMBL" id="KAJ8382338.1"/>
    </source>
</evidence>
<dbReference type="AlphaFoldDB" id="A0A9Q1GEY6"/>
<dbReference type="EMBL" id="JAINUF010000001">
    <property type="protein sequence ID" value="KAJ8382338.1"/>
    <property type="molecule type" value="Genomic_DNA"/>
</dbReference>
<protein>
    <submittedName>
        <fullName evidence="2">Uncharacterized protein</fullName>
    </submittedName>
</protein>
<name>A0A9Q1GEY6_SYNKA</name>
<evidence type="ECO:0000256" key="1">
    <source>
        <dbReference type="SAM" id="MobiDB-lite"/>
    </source>
</evidence>
<gene>
    <name evidence="2" type="ORF">SKAU_G00031160</name>
</gene>
<reference evidence="2" key="1">
    <citation type="journal article" date="2023" name="Science">
        <title>Genome structures resolve the early diversification of teleost fishes.</title>
        <authorList>
            <person name="Parey E."/>
            <person name="Louis A."/>
            <person name="Montfort J."/>
            <person name="Bouchez O."/>
            <person name="Roques C."/>
            <person name="Iampietro C."/>
            <person name="Lluch J."/>
            <person name="Castinel A."/>
            <person name="Donnadieu C."/>
            <person name="Desvignes T."/>
            <person name="Floi Bucao C."/>
            <person name="Jouanno E."/>
            <person name="Wen M."/>
            <person name="Mejri S."/>
            <person name="Dirks R."/>
            <person name="Jansen H."/>
            <person name="Henkel C."/>
            <person name="Chen W.J."/>
            <person name="Zahm M."/>
            <person name="Cabau C."/>
            <person name="Klopp C."/>
            <person name="Thompson A.W."/>
            <person name="Robinson-Rechavi M."/>
            <person name="Braasch I."/>
            <person name="Lecointre G."/>
            <person name="Bobe J."/>
            <person name="Postlethwait J.H."/>
            <person name="Berthelot C."/>
            <person name="Roest Crollius H."/>
            <person name="Guiguen Y."/>
        </authorList>
    </citation>
    <scope>NUCLEOTIDE SEQUENCE</scope>
    <source>
        <strain evidence="2">WJC10195</strain>
    </source>
</reference>
<evidence type="ECO:0000313" key="3">
    <source>
        <dbReference type="Proteomes" id="UP001152622"/>
    </source>
</evidence>
<sequence length="171" mass="18952">MGDTTLGIYKGFVEDKLNRDTIRELIRAFAETHTGPDLDTPITADELLEHGHIKNFVAQYPANALNLQTMDGHPDPYPQQDEGPCKDNTWKKNPKEVGGGRGPPELRRLLGGPESHSVPAYRMAGRAEMPVRKAPHLETEHQTEIQKYMGPPATSGIRVATILTYISGDRN</sequence>
<dbReference type="Proteomes" id="UP001152622">
    <property type="component" value="Chromosome 1"/>
</dbReference>
<feature type="region of interest" description="Disordered" evidence="1">
    <location>
        <begin position="79"/>
        <end position="115"/>
    </location>
</feature>
<keyword evidence="3" id="KW-1185">Reference proteome</keyword>
<comment type="caution">
    <text evidence="2">The sequence shown here is derived from an EMBL/GenBank/DDBJ whole genome shotgun (WGS) entry which is preliminary data.</text>
</comment>
<accession>A0A9Q1GEY6</accession>
<organism evidence="2 3">
    <name type="scientific">Synaphobranchus kaupii</name>
    <name type="common">Kaup's arrowtooth eel</name>
    <dbReference type="NCBI Taxonomy" id="118154"/>
    <lineage>
        <taxon>Eukaryota</taxon>
        <taxon>Metazoa</taxon>
        <taxon>Chordata</taxon>
        <taxon>Craniata</taxon>
        <taxon>Vertebrata</taxon>
        <taxon>Euteleostomi</taxon>
        <taxon>Actinopterygii</taxon>
        <taxon>Neopterygii</taxon>
        <taxon>Teleostei</taxon>
        <taxon>Anguilliformes</taxon>
        <taxon>Synaphobranchidae</taxon>
        <taxon>Synaphobranchus</taxon>
    </lineage>
</organism>
<proteinExistence type="predicted"/>
<feature type="compositionally biased region" description="Basic and acidic residues" evidence="1">
    <location>
        <begin position="83"/>
        <end position="95"/>
    </location>
</feature>